<evidence type="ECO:0000256" key="3">
    <source>
        <dbReference type="ARBA" id="ARBA00038401"/>
    </source>
</evidence>
<dbReference type="PANTHER" id="PTHR23424:SF23">
    <property type="entry name" value="PROTEIN SAAL1"/>
    <property type="match status" value="1"/>
</dbReference>
<feature type="compositionally biased region" description="Polar residues" evidence="4">
    <location>
        <begin position="70"/>
        <end position="96"/>
    </location>
</feature>
<comment type="caution">
    <text evidence="5">The sequence shown here is derived from an EMBL/GenBank/DDBJ whole genome shotgun (WGS) entry which is preliminary data.</text>
</comment>
<keyword evidence="6" id="KW-1185">Reference proteome</keyword>
<dbReference type="Gene3D" id="1.25.10.10">
    <property type="entry name" value="Leucine-rich Repeat Variant"/>
    <property type="match status" value="1"/>
</dbReference>
<evidence type="ECO:0000256" key="1">
    <source>
        <dbReference type="ARBA" id="ARBA00004123"/>
    </source>
</evidence>
<dbReference type="InterPro" id="IPR011989">
    <property type="entry name" value="ARM-like"/>
</dbReference>
<feature type="compositionally biased region" description="Basic and acidic residues" evidence="4">
    <location>
        <begin position="556"/>
        <end position="568"/>
    </location>
</feature>
<organism evidence="5 6">
    <name type="scientific">Petrolisthes cinctipes</name>
    <name type="common">Flat porcelain crab</name>
    <dbReference type="NCBI Taxonomy" id="88211"/>
    <lineage>
        <taxon>Eukaryota</taxon>
        <taxon>Metazoa</taxon>
        <taxon>Ecdysozoa</taxon>
        <taxon>Arthropoda</taxon>
        <taxon>Crustacea</taxon>
        <taxon>Multicrustacea</taxon>
        <taxon>Malacostraca</taxon>
        <taxon>Eumalacostraca</taxon>
        <taxon>Eucarida</taxon>
        <taxon>Decapoda</taxon>
        <taxon>Pleocyemata</taxon>
        <taxon>Anomura</taxon>
        <taxon>Galatheoidea</taxon>
        <taxon>Porcellanidae</taxon>
        <taxon>Petrolisthes</taxon>
    </lineage>
</organism>
<comment type="similarity">
    <text evidence="3">Belongs to the SAAL1 family.</text>
</comment>
<feature type="compositionally biased region" description="Basic and acidic residues" evidence="4">
    <location>
        <begin position="51"/>
        <end position="66"/>
    </location>
</feature>
<evidence type="ECO:0000256" key="2">
    <source>
        <dbReference type="ARBA" id="ARBA00023242"/>
    </source>
</evidence>
<dbReference type="GO" id="GO:0005654">
    <property type="term" value="C:nucleoplasm"/>
    <property type="evidence" value="ECO:0007669"/>
    <property type="project" value="TreeGrafter"/>
</dbReference>
<accession>A0AAE1L2G8</accession>
<dbReference type="Proteomes" id="UP001286313">
    <property type="component" value="Unassembled WGS sequence"/>
</dbReference>
<feature type="compositionally biased region" description="Polar residues" evidence="4">
    <location>
        <begin position="596"/>
        <end position="605"/>
    </location>
</feature>
<dbReference type="PANTHER" id="PTHR23424">
    <property type="entry name" value="SERUM AMYLOID A"/>
    <property type="match status" value="1"/>
</dbReference>
<feature type="region of interest" description="Disordered" evidence="4">
    <location>
        <begin position="490"/>
        <end position="611"/>
    </location>
</feature>
<comment type="subcellular location">
    <subcellularLocation>
        <location evidence="1">Nucleus</location>
    </subcellularLocation>
</comment>
<feature type="compositionally biased region" description="Basic and acidic residues" evidence="4">
    <location>
        <begin position="580"/>
        <end position="595"/>
    </location>
</feature>
<dbReference type="AlphaFoldDB" id="A0AAE1L2G8"/>
<protein>
    <submittedName>
        <fullName evidence="5">Uncharacterized protein</fullName>
    </submittedName>
</protein>
<gene>
    <name evidence="5" type="ORF">Pcinc_002183</name>
</gene>
<evidence type="ECO:0000256" key="4">
    <source>
        <dbReference type="SAM" id="MobiDB-lite"/>
    </source>
</evidence>
<evidence type="ECO:0000313" key="5">
    <source>
        <dbReference type="EMBL" id="KAK3894024.1"/>
    </source>
</evidence>
<proteinExistence type="inferred from homology"/>
<feature type="compositionally biased region" description="Basic residues" evidence="4">
    <location>
        <begin position="501"/>
        <end position="516"/>
    </location>
</feature>
<name>A0AAE1L2G8_PETCI</name>
<dbReference type="InterPro" id="IPR052464">
    <property type="entry name" value="Synovial_Prolif_Regulator"/>
</dbReference>
<reference evidence="5" key="1">
    <citation type="submission" date="2023-10" db="EMBL/GenBank/DDBJ databases">
        <title>Genome assemblies of two species of porcelain crab, Petrolisthes cinctipes and Petrolisthes manimaculis (Anomura: Porcellanidae).</title>
        <authorList>
            <person name="Angst P."/>
        </authorList>
    </citation>
    <scope>NUCLEOTIDE SEQUENCE</scope>
    <source>
        <strain evidence="5">PB745_01</strain>
        <tissue evidence="5">Gill</tissue>
    </source>
</reference>
<dbReference type="SUPFAM" id="SSF48371">
    <property type="entry name" value="ARM repeat"/>
    <property type="match status" value="1"/>
</dbReference>
<sequence>MDGLTKLIEDLPLPTPDITVWGDFNFPGIKWPEGGTVGDLVMDNTADETEGCDHTRDSPKECEPKMAQKSLWSSPDTKANDATTTASNSPSVTDASSLECVVNPPVPSELGEAECAMLRGDAIGTTTYTHRWVLNTLLTITKGLPQYLIPEEKPSENNASICPATEDDPQTPEAGKSRTARGGVIELGEEVENAACQLWDMSAEPDVVGFLLKLEAVDVLQLANDIITLSRAPRLTEVIVGVVANLCCQGEGCERVVGCSSLLQSCLALLHSTDDVPTLVEAFRLLRLLLWHVTFRLPPKERSRSSLIIALRSNEALKEALVFMLKNSLSDTLLNSLLEFLESLMYQWLPEEQCYMAAQYSESGLVEGVVEVMRHFLKAYEKNGRGEQPPAVQRGLLILYSFVSTPAVQIISSFDQYEPLLEPILVSYVEHLAKTEDVSELTEGDVPDQMVYALGLCELLVPTMRNTSILLAIGKLLALTHGASHHYTHLGQSKDVVEKVQKHKSERSRRRSKRSSRSTSSQEDTMDTDSQDHCSRLSRTNSKPRGMEGAEINCLGEKETTATDMETRKIHKSRISAANEESKLLERDVTSKPDCSDSSSPTVLQETKKEKDTSTKLNNMIESLVDYCVRVVRCCPDLCDVFTTLNECHVHEVQLFFKAVKSREPTLVGQLQEQLLDTGSHNRLVTILSDMYS</sequence>
<feature type="region of interest" description="Disordered" evidence="4">
    <location>
        <begin position="47"/>
        <end position="97"/>
    </location>
</feature>
<feature type="region of interest" description="Disordered" evidence="4">
    <location>
        <begin position="154"/>
        <end position="178"/>
    </location>
</feature>
<evidence type="ECO:0000313" key="6">
    <source>
        <dbReference type="Proteomes" id="UP001286313"/>
    </source>
</evidence>
<dbReference type="EMBL" id="JAWQEG010000145">
    <property type="protein sequence ID" value="KAK3894024.1"/>
    <property type="molecule type" value="Genomic_DNA"/>
</dbReference>
<keyword evidence="2" id="KW-0539">Nucleus</keyword>
<dbReference type="InterPro" id="IPR016024">
    <property type="entry name" value="ARM-type_fold"/>
</dbReference>